<evidence type="ECO:0000313" key="3">
    <source>
        <dbReference type="Proteomes" id="UP000193411"/>
    </source>
</evidence>
<feature type="region of interest" description="Disordered" evidence="1">
    <location>
        <begin position="597"/>
        <end position="622"/>
    </location>
</feature>
<dbReference type="AlphaFoldDB" id="A0A1Y2HZM4"/>
<protein>
    <submittedName>
        <fullName evidence="2">Uncharacterized protein</fullName>
    </submittedName>
</protein>
<keyword evidence="3" id="KW-1185">Reference proteome</keyword>
<feature type="region of interest" description="Disordered" evidence="1">
    <location>
        <begin position="203"/>
        <end position="222"/>
    </location>
</feature>
<feature type="region of interest" description="Disordered" evidence="1">
    <location>
        <begin position="98"/>
        <end position="122"/>
    </location>
</feature>
<name>A0A1Y2HZM4_9FUNG</name>
<feature type="region of interest" description="Disordered" evidence="1">
    <location>
        <begin position="139"/>
        <end position="160"/>
    </location>
</feature>
<reference evidence="2 3" key="1">
    <citation type="submission" date="2016-07" db="EMBL/GenBank/DDBJ databases">
        <title>Pervasive Adenine N6-methylation of Active Genes in Fungi.</title>
        <authorList>
            <consortium name="DOE Joint Genome Institute"/>
            <person name="Mondo S.J."/>
            <person name="Dannebaum R.O."/>
            <person name="Kuo R.C."/>
            <person name="Labutti K."/>
            <person name="Haridas S."/>
            <person name="Kuo A."/>
            <person name="Salamov A."/>
            <person name="Ahrendt S.R."/>
            <person name="Lipzen A."/>
            <person name="Sullivan W."/>
            <person name="Andreopoulos W.B."/>
            <person name="Clum A."/>
            <person name="Lindquist E."/>
            <person name="Daum C."/>
            <person name="Ramamoorthy G.K."/>
            <person name="Gryganskyi A."/>
            <person name="Culley D."/>
            <person name="Magnuson J.K."/>
            <person name="James T.Y."/>
            <person name="O'Malley M.A."/>
            <person name="Stajich J.E."/>
            <person name="Spatafora J.W."/>
            <person name="Visel A."/>
            <person name="Grigoriev I.V."/>
        </authorList>
    </citation>
    <scope>NUCLEOTIDE SEQUENCE [LARGE SCALE GENOMIC DNA]</scope>
    <source>
        <strain evidence="2 3">PL171</strain>
    </source>
</reference>
<accession>A0A1Y2HZM4</accession>
<feature type="compositionally biased region" description="Low complexity" evidence="1">
    <location>
        <begin position="203"/>
        <end position="219"/>
    </location>
</feature>
<feature type="region of interest" description="Disordered" evidence="1">
    <location>
        <begin position="290"/>
        <end position="318"/>
    </location>
</feature>
<evidence type="ECO:0000313" key="2">
    <source>
        <dbReference type="EMBL" id="ORZ38612.1"/>
    </source>
</evidence>
<dbReference type="EMBL" id="MCFL01000008">
    <property type="protein sequence ID" value="ORZ38612.1"/>
    <property type="molecule type" value="Genomic_DNA"/>
</dbReference>
<feature type="compositionally biased region" description="Low complexity" evidence="1">
    <location>
        <begin position="298"/>
        <end position="310"/>
    </location>
</feature>
<sequence length="622" mass="66566">MLRSTAADVIASRPGIFEADWPASPPPPPDPAPIPNAYGAEGTFANSSTLAPQQVVNGDDAVIAVSEEIDQDDEWNQIPHAAAAPADISEWAAPAPTSTRARPAANNHHRQHHRPQDDPRFRPAPLIPVTSGYASTIQPMTSLHQPNHNQNGTNPGPTHTNIIEKLASKIASVAATPATTNGNIAGVTAASHRSSPALPANVTNPPSAAATAARPNQQQRRARMRNVHQVPPPLPNRRQRVLLVLPATLAEATADMAYLVQLARSTYNDPNLTANDIDVQYAWLPPRIPGASAGAEGPTSPSPAAAKPPTIRTSKDPANHRLRLTNLLPHIADATIVRAITNHLPANIPLASYSIYPPALTKRGVYVKSIILGFHTAFQVKHAYAWLHAKCPASIEPLLIPMASGAAAATRKPEVHWLTPRPRSLTPTPTPPPPPVQPTPLPAVTLANIDATAHKDDVLDVLFGDQPLDLRPVKVERLVMPVATEPPTLALRFAFKSAELVGRFVRAVRRGVREGEYVEVTAPGLSLIVVKVEGWEDPEVEREMPDSVDGDGHDEDECEVDVDVVDGGVELQSDGGWPQFEYLGDLSAGQSVVREEVEAEEQRRGRTGTGGKWVGREVGVVG</sequence>
<proteinExistence type="predicted"/>
<feature type="region of interest" description="Disordered" evidence="1">
    <location>
        <begin position="17"/>
        <end position="44"/>
    </location>
</feature>
<organism evidence="2 3">
    <name type="scientific">Catenaria anguillulae PL171</name>
    <dbReference type="NCBI Taxonomy" id="765915"/>
    <lineage>
        <taxon>Eukaryota</taxon>
        <taxon>Fungi</taxon>
        <taxon>Fungi incertae sedis</taxon>
        <taxon>Blastocladiomycota</taxon>
        <taxon>Blastocladiomycetes</taxon>
        <taxon>Blastocladiales</taxon>
        <taxon>Catenariaceae</taxon>
        <taxon>Catenaria</taxon>
    </lineage>
</organism>
<dbReference type="Proteomes" id="UP000193411">
    <property type="component" value="Unassembled WGS sequence"/>
</dbReference>
<evidence type="ECO:0000256" key="1">
    <source>
        <dbReference type="SAM" id="MobiDB-lite"/>
    </source>
</evidence>
<feature type="compositionally biased region" description="Pro residues" evidence="1">
    <location>
        <begin position="23"/>
        <end position="34"/>
    </location>
</feature>
<comment type="caution">
    <text evidence="2">The sequence shown here is derived from an EMBL/GenBank/DDBJ whole genome shotgun (WGS) entry which is preliminary data.</text>
</comment>
<gene>
    <name evidence="2" type="ORF">BCR44DRAFT_1510960</name>
</gene>